<dbReference type="Pfam" id="PF04995">
    <property type="entry name" value="CcmD"/>
    <property type="match status" value="1"/>
</dbReference>
<accession>A0ABW5CN66</accession>
<evidence type="ECO:0000256" key="6">
    <source>
        <dbReference type="ARBA" id="ARBA00022475"/>
    </source>
</evidence>
<evidence type="ECO:0000256" key="8">
    <source>
        <dbReference type="ARBA" id="ARBA00022692"/>
    </source>
</evidence>
<dbReference type="InterPro" id="IPR007078">
    <property type="entry name" value="Haem_export_protD_CcmD"/>
</dbReference>
<evidence type="ECO:0000313" key="14">
    <source>
        <dbReference type="Proteomes" id="UP001597371"/>
    </source>
</evidence>
<dbReference type="RefSeq" id="WP_209737156.1">
    <property type="nucleotide sequence ID" value="NZ_CP072611.1"/>
</dbReference>
<gene>
    <name evidence="13" type="primary">ccmD</name>
    <name evidence="13" type="ORF">ACFSKQ_14590</name>
</gene>
<organism evidence="13 14">
    <name type="scientific">Aureimonas populi</name>
    <dbReference type="NCBI Taxonomy" id="1701758"/>
    <lineage>
        <taxon>Bacteria</taxon>
        <taxon>Pseudomonadati</taxon>
        <taxon>Pseudomonadota</taxon>
        <taxon>Alphaproteobacteria</taxon>
        <taxon>Hyphomicrobiales</taxon>
        <taxon>Aurantimonadaceae</taxon>
        <taxon>Aureimonas</taxon>
    </lineage>
</organism>
<keyword evidence="7 12" id="KW-0997">Cell inner membrane</keyword>
<reference evidence="14" key="1">
    <citation type="journal article" date="2019" name="Int. J. Syst. Evol. Microbiol.">
        <title>The Global Catalogue of Microorganisms (GCM) 10K type strain sequencing project: providing services to taxonomists for standard genome sequencing and annotation.</title>
        <authorList>
            <consortium name="The Broad Institute Genomics Platform"/>
            <consortium name="The Broad Institute Genome Sequencing Center for Infectious Disease"/>
            <person name="Wu L."/>
            <person name="Ma J."/>
        </authorList>
    </citation>
    <scope>NUCLEOTIDE SEQUENCE [LARGE SCALE GENOMIC DNA]</scope>
    <source>
        <strain evidence="14">ZS-35-S2</strain>
    </source>
</reference>
<evidence type="ECO:0000256" key="9">
    <source>
        <dbReference type="ARBA" id="ARBA00022748"/>
    </source>
</evidence>
<feature type="transmembrane region" description="Helical" evidence="12">
    <location>
        <begin position="6"/>
        <end position="28"/>
    </location>
</feature>
<keyword evidence="9 12" id="KW-0201">Cytochrome c-type biogenesis</keyword>
<keyword evidence="5 12" id="KW-0813">Transport</keyword>
<evidence type="ECO:0000256" key="5">
    <source>
        <dbReference type="ARBA" id="ARBA00022448"/>
    </source>
</evidence>
<evidence type="ECO:0000256" key="4">
    <source>
        <dbReference type="ARBA" id="ARBA00016461"/>
    </source>
</evidence>
<keyword evidence="6 12" id="KW-1003">Cell membrane</keyword>
<evidence type="ECO:0000313" key="13">
    <source>
        <dbReference type="EMBL" id="MFD2238680.1"/>
    </source>
</evidence>
<dbReference type="NCBIfam" id="TIGR03141">
    <property type="entry name" value="cytochro_ccmD"/>
    <property type="match status" value="1"/>
</dbReference>
<comment type="subcellular location">
    <subcellularLocation>
        <location evidence="2 12">Cell inner membrane</location>
        <topology evidence="2 12">Single-pass membrane protein</topology>
    </subcellularLocation>
</comment>
<protein>
    <recommendedName>
        <fullName evidence="4 12">Heme exporter protein D</fullName>
    </recommendedName>
</protein>
<keyword evidence="8 12" id="KW-0812">Transmembrane</keyword>
<evidence type="ECO:0000256" key="12">
    <source>
        <dbReference type="RuleBase" id="RU363101"/>
    </source>
</evidence>
<keyword evidence="14" id="KW-1185">Reference proteome</keyword>
<dbReference type="EMBL" id="JBHUIJ010000022">
    <property type="protein sequence ID" value="MFD2238680.1"/>
    <property type="molecule type" value="Genomic_DNA"/>
</dbReference>
<evidence type="ECO:0000256" key="7">
    <source>
        <dbReference type="ARBA" id="ARBA00022519"/>
    </source>
</evidence>
<proteinExistence type="inferred from homology"/>
<evidence type="ECO:0000256" key="1">
    <source>
        <dbReference type="ARBA" id="ARBA00002442"/>
    </source>
</evidence>
<keyword evidence="10 12" id="KW-1133">Transmembrane helix</keyword>
<dbReference type="Proteomes" id="UP001597371">
    <property type="component" value="Unassembled WGS sequence"/>
</dbReference>
<sequence>MGDYLVYVVSAYGFSGLALAGLGLWVFLDARAARARLASLEEMGVRRRSSARPREGAA</sequence>
<comment type="caution">
    <text evidence="13">The sequence shown here is derived from an EMBL/GenBank/DDBJ whole genome shotgun (WGS) entry which is preliminary data.</text>
</comment>
<comment type="function">
    <text evidence="1 12">Required for the export of heme to the periplasm for the biogenesis of c-type cytochromes.</text>
</comment>
<keyword evidence="11 12" id="KW-0472">Membrane</keyword>
<comment type="similarity">
    <text evidence="3 12">Belongs to the CcmD/CycX/HelD family.</text>
</comment>
<evidence type="ECO:0000256" key="11">
    <source>
        <dbReference type="ARBA" id="ARBA00023136"/>
    </source>
</evidence>
<evidence type="ECO:0000256" key="3">
    <source>
        <dbReference type="ARBA" id="ARBA00008741"/>
    </source>
</evidence>
<evidence type="ECO:0000256" key="2">
    <source>
        <dbReference type="ARBA" id="ARBA00004377"/>
    </source>
</evidence>
<evidence type="ECO:0000256" key="10">
    <source>
        <dbReference type="ARBA" id="ARBA00022989"/>
    </source>
</evidence>
<name>A0ABW5CN66_9HYPH</name>